<evidence type="ECO:0000259" key="7">
    <source>
        <dbReference type="Pfam" id="PF01618"/>
    </source>
</evidence>
<keyword evidence="9" id="KW-1185">Reference proteome</keyword>
<dbReference type="KEGG" id="amv:ACMV_07170"/>
<accession>F0J4L2</accession>
<feature type="domain" description="MotA/TolQ/ExbB proton channel" evidence="7">
    <location>
        <begin position="75"/>
        <end position="188"/>
    </location>
</feature>
<protein>
    <submittedName>
        <fullName evidence="8">Putative proton channel MotA/TolQ/ExbB</fullName>
    </submittedName>
</protein>
<dbReference type="EMBL" id="AP012035">
    <property type="protein sequence ID" value="BAJ80064.1"/>
    <property type="molecule type" value="Genomic_DNA"/>
</dbReference>
<dbReference type="GO" id="GO:0017038">
    <property type="term" value="P:protein import"/>
    <property type="evidence" value="ECO:0007669"/>
    <property type="project" value="TreeGrafter"/>
</dbReference>
<evidence type="ECO:0000313" key="8">
    <source>
        <dbReference type="EMBL" id="BAJ80064.1"/>
    </source>
</evidence>
<dbReference type="Pfam" id="PF01618">
    <property type="entry name" value="MotA_ExbB"/>
    <property type="match status" value="1"/>
</dbReference>
<dbReference type="HOGENOM" id="CLU_053325_4_4_5"/>
<keyword evidence="3" id="KW-0812">Transmembrane</keyword>
<dbReference type="InterPro" id="IPR002898">
    <property type="entry name" value="MotA_ExbB_proton_chnl"/>
</dbReference>
<proteinExistence type="inferred from homology"/>
<evidence type="ECO:0000256" key="4">
    <source>
        <dbReference type="ARBA" id="ARBA00022989"/>
    </source>
</evidence>
<dbReference type="GO" id="GO:0005886">
    <property type="term" value="C:plasma membrane"/>
    <property type="evidence" value="ECO:0007669"/>
    <property type="project" value="UniProtKB-SubCell"/>
</dbReference>
<keyword evidence="2" id="KW-1003">Cell membrane</keyword>
<keyword evidence="6" id="KW-0813">Transport</keyword>
<sequence length="223" mass="23772">MNEIVRLVMMTGGLLAVMPVLLLVTLVVGLERFWLLKRTLGAGRRIHAALRAVGYGNPAGLRQLAETNGATLQGHLIATALASRGENADELDNHLEEEIMDAMPRITRGLWILDTAVTIAPLLGLFGTIIGMIQAFDVLSSNGGPAKVTGGIADALVSTGAGLLIAIIAVYLVNYFNNLSRQIVLQLELIKVVLINRLHGRGLAGDDAVEDPPKRRAASMARV</sequence>
<gene>
    <name evidence="8" type="ordered locus">ACMV_07170</name>
</gene>
<dbReference type="OrthoDB" id="4045at2"/>
<dbReference type="Proteomes" id="UP000007100">
    <property type="component" value="Chromosome"/>
</dbReference>
<comment type="similarity">
    <text evidence="6">Belongs to the exbB/tolQ family.</text>
</comment>
<evidence type="ECO:0000256" key="6">
    <source>
        <dbReference type="RuleBase" id="RU004057"/>
    </source>
</evidence>
<dbReference type="RefSeq" id="WP_013639570.1">
    <property type="nucleotide sequence ID" value="NC_015186.1"/>
</dbReference>
<organism evidence="8 9">
    <name type="scientific">Acidiphilium multivorum (strain DSM 11245 / JCM 8867 / NBRC 100883 / AIU 301)</name>
    <dbReference type="NCBI Taxonomy" id="926570"/>
    <lineage>
        <taxon>Bacteria</taxon>
        <taxon>Pseudomonadati</taxon>
        <taxon>Pseudomonadota</taxon>
        <taxon>Alphaproteobacteria</taxon>
        <taxon>Acetobacterales</taxon>
        <taxon>Acidocellaceae</taxon>
        <taxon>Acidiphilium</taxon>
    </lineage>
</organism>
<dbReference type="PANTHER" id="PTHR30625:SF11">
    <property type="entry name" value="MOTA_TOLQ_EXBB PROTON CHANNEL DOMAIN-CONTAINING PROTEIN"/>
    <property type="match status" value="1"/>
</dbReference>
<evidence type="ECO:0000256" key="5">
    <source>
        <dbReference type="ARBA" id="ARBA00023136"/>
    </source>
</evidence>
<comment type="subcellular location">
    <subcellularLocation>
        <location evidence="1">Cell membrane</location>
        <topology evidence="1">Multi-pass membrane protein</topology>
    </subcellularLocation>
    <subcellularLocation>
        <location evidence="6">Membrane</location>
        <topology evidence="6">Multi-pass membrane protein</topology>
    </subcellularLocation>
</comment>
<dbReference type="InterPro" id="IPR050790">
    <property type="entry name" value="ExbB/TolQ_transport"/>
</dbReference>
<evidence type="ECO:0000256" key="3">
    <source>
        <dbReference type="ARBA" id="ARBA00022692"/>
    </source>
</evidence>
<dbReference type="AlphaFoldDB" id="F0J4L2"/>
<evidence type="ECO:0000256" key="2">
    <source>
        <dbReference type="ARBA" id="ARBA00022475"/>
    </source>
</evidence>
<evidence type="ECO:0000313" key="9">
    <source>
        <dbReference type="Proteomes" id="UP000007100"/>
    </source>
</evidence>
<evidence type="ECO:0000256" key="1">
    <source>
        <dbReference type="ARBA" id="ARBA00004651"/>
    </source>
</evidence>
<keyword evidence="4" id="KW-1133">Transmembrane helix</keyword>
<name>F0J4L2_ACIMA</name>
<dbReference type="PANTHER" id="PTHR30625">
    <property type="entry name" value="PROTEIN TOLQ"/>
    <property type="match status" value="1"/>
</dbReference>
<keyword evidence="5" id="KW-0472">Membrane</keyword>
<reference evidence="8 9" key="1">
    <citation type="submission" date="2010-12" db="EMBL/GenBank/DDBJ databases">
        <title>Whole genome sequence of Acidiphilium multivorum AIU301.</title>
        <authorList>
            <person name="Narita-Yamada S."/>
            <person name="Nakamura S."/>
            <person name="Ito N."/>
            <person name="Takarada H."/>
            <person name="Katano Y."/>
            <person name="Nakazawa H."/>
            <person name="Hosoyama A."/>
            <person name="Yamada R."/>
            <person name="Fujita N."/>
        </authorList>
    </citation>
    <scope>NUCLEOTIDE SEQUENCE [LARGE SCALE GENOMIC DNA]</scope>
    <source>
        <strain evidence="9">DSM 11245 / JCM 8867 / AIU301</strain>
    </source>
</reference>
<keyword evidence="6" id="KW-0653">Protein transport</keyword>